<dbReference type="RefSeq" id="WP_209852494.1">
    <property type="nucleotide sequence ID" value="NZ_CBCRVE010000013.1"/>
</dbReference>
<protein>
    <submittedName>
        <fullName evidence="1">Uncharacterized protein</fullName>
    </submittedName>
</protein>
<reference evidence="1 2" key="1">
    <citation type="submission" date="2021-03" db="EMBL/GenBank/DDBJ databases">
        <title>Genomic Encyclopedia of Type Strains, Phase IV (KMG-IV): sequencing the most valuable type-strain genomes for metagenomic binning, comparative biology and taxonomic classification.</title>
        <authorList>
            <person name="Goeker M."/>
        </authorList>
    </citation>
    <scope>NUCLEOTIDE SEQUENCE [LARGE SCALE GENOMIC DNA]</scope>
    <source>
        <strain evidence="1 2">DSM 23491</strain>
    </source>
</reference>
<keyword evidence="2" id="KW-1185">Reference proteome</keyword>
<proteinExistence type="predicted"/>
<gene>
    <name evidence="1" type="ORF">J2Z20_003205</name>
</gene>
<organism evidence="1 2">
    <name type="scientific">Paenibacillus sediminis</name>
    <dbReference type="NCBI Taxonomy" id="664909"/>
    <lineage>
        <taxon>Bacteria</taxon>
        <taxon>Bacillati</taxon>
        <taxon>Bacillota</taxon>
        <taxon>Bacilli</taxon>
        <taxon>Bacillales</taxon>
        <taxon>Paenibacillaceae</taxon>
        <taxon>Paenibacillus</taxon>
    </lineage>
</organism>
<name>A0ABS4H6W6_9BACL</name>
<dbReference type="EMBL" id="JAGGKP010000013">
    <property type="protein sequence ID" value="MBP1938285.1"/>
    <property type="molecule type" value="Genomic_DNA"/>
</dbReference>
<dbReference type="Proteomes" id="UP001519273">
    <property type="component" value="Unassembled WGS sequence"/>
</dbReference>
<evidence type="ECO:0000313" key="2">
    <source>
        <dbReference type="Proteomes" id="UP001519273"/>
    </source>
</evidence>
<evidence type="ECO:0000313" key="1">
    <source>
        <dbReference type="EMBL" id="MBP1938285.1"/>
    </source>
</evidence>
<comment type="caution">
    <text evidence="1">The sequence shown here is derived from an EMBL/GenBank/DDBJ whole genome shotgun (WGS) entry which is preliminary data.</text>
</comment>
<sequence>MYQIKDVKFRRLAEVDGVPCAEVEVHPGNEGDKPLLVYIARSNLGQGYDLMRIVRSDANLVTDWYDNNYHTAFEDVTSEAFESSNVTTADAEEELFKQNLLAFGDLTSVLAKRLG</sequence>
<accession>A0ABS4H6W6</accession>